<name>A0A4V2YZ73_9ACTN</name>
<dbReference type="GO" id="GO:0004180">
    <property type="term" value="F:carboxypeptidase activity"/>
    <property type="evidence" value="ECO:0007669"/>
    <property type="project" value="UniProtKB-KW"/>
</dbReference>
<dbReference type="Proteomes" id="UP000294513">
    <property type="component" value="Unassembled WGS sequence"/>
</dbReference>
<keyword evidence="5" id="KW-0720">Serine protease</keyword>
<feature type="active site" description="Charge relay system" evidence="6">
    <location>
        <position position="308"/>
    </location>
</feature>
<evidence type="ECO:0000256" key="1">
    <source>
        <dbReference type="ARBA" id="ARBA00010233"/>
    </source>
</evidence>
<dbReference type="OrthoDB" id="9807329at2"/>
<dbReference type="InterPro" id="IPR029062">
    <property type="entry name" value="Class_I_gatase-like"/>
</dbReference>
<dbReference type="InterPro" id="IPR027478">
    <property type="entry name" value="LdcA_N"/>
</dbReference>
<comment type="similarity">
    <text evidence="1">Belongs to the peptidase S66 family.</text>
</comment>
<evidence type="ECO:0000259" key="8">
    <source>
        <dbReference type="Pfam" id="PF17676"/>
    </source>
</evidence>
<dbReference type="InterPro" id="IPR040449">
    <property type="entry name" value="Peptidase_S66_N"/>
</dbReference>
<gene>
    <name evidence="9" type="ORF">E1298_04260</name>
</gene>
<dbReference type="SUPFAM" id="SSF141986">
    <property type="entry name" value="LD-carboxypeptidase A C-terminal domain-like"/>
    <property type="match status" value="1"/>
</dbReference>
<evidence type="ECO:0000313" key="9">
    <source>
        <dbReference type="EMBL" id="TDD95877.1"/>
    </source>
</evidence>
<evidence type="ECO:0000256" key="6">
    <source>
        <dbReference type="PIRSR" id="PIRSR028757-1"/>
    </source>
</evidence>
<dbReference type="InterPro" id="IPR027461">
    <property type="entry name" value="Carboxypeptidase_A_C_sf"/>
</dbReference>
<dbReference type="PIRSF" id="PIRSF028757">
    <property type="entry name" value="LD-carboxypeptidase"/>
    <property type="match status" value="1"/>
</dbReference>
<dbReference type="Pfam" id="PF17676">
    <property type="entry name" value="Peptidase_S66C"/>
    <property type="match status" value="1"/>
</dbReference>
<evidence type="ECO:0000256" key="5">
    <source>
        <dbReference type="ARBA" id="ARBA00022825"/>
    </source>
</evidence>
<dbReference type="Gene3D" id="3.40.50.10740">
    <property type="entry name" value="Class I glutamine amidotransferase-like"/>
    <property type="match status" value="1"/>
</dbReference>
<evidence type="ECO:0000256" key="3">
    <source>
        <dbReference type="ARBA" id="ARBA00022670"/>
    </source>
</evidence>
<feature type="domain" description="LD-carboxypeptidase N-terminal" evidence="7">
    <location>
        <begin position="23"/>
        <end position="157"/>
    </location>
</feature>
<dbReference type="SUPFAM" id="SSF52317">
    <property type="entry name" value="Class I glutamine amidotransferase-like"/>
    <property type="match status" value="1"/>
</dbReference>
<comment type="caution">
    <text evidence="9">The sequence shown here is derived from an EMBL/GenBank/DDBJ whole genome shotgun (WGS) entry which is preliminary data.</text>
</comment>
<dbReference type="GO" id="GO:0006508">
    <property type="term" value="P:proteolysis"/>
    <property type="evidence" value="ECO:0007669"/>
    <property type="project" value="UniProtKB-KW"/>
</dbReference>
<feature type="active site" description="Nucleophile" evidence="6">
    <location>
        <position position="138"/>
    </location>
</feature>
<reference evidence="9 10" key="1">
    <citation type="submission" date="2019-03" db="EMBL/GenBank/DDBJ databases">
        <title>Draft genome sequences of novel Actinobacteria.</title>
        <authorList>
            <person name="Sahin N."/>
            <person name="Ay H."/>
            <person name="Saygin H."/>
        </authorList>
    </citation>
    <scope>NUCLEOTIDE SEQUENCE [LARGE SCALE GENOMIC DNA]</scope>
    <source>
        <strain evidence="9 10">H3C3</strain>
    </source>
</reference>
<evidence type="ECO:0000256" key="2">
    <source>
        <dbReference type="ARBA" id="ARBA00022645"/>
    </source>
</evidence>
<protein>
    <submittedName>
        <fullName evidence="9">LD-carboxypeptidase</fullName>
    </submittedName>
</protein>
<dbReference type="Pfam" id="PF02016">
    <property type="entry name" value="Peptidase_S66"/>
    <property type="match status" value="1"/>
</dbReference>
<organism evidence="9 10">
    <name type="scientific">Actinomadura rubrisoli</name>
    <dbReference type="NCBI Taxonomy" id="2530368"/>
    <lineage>
        <taxon>Bacteria</taxon>
        <taxon>Bacillati</taxon>
        <taxon>Actinomycetota</taxon>
        <taxon>Actinomycetes</taxon>
        <taxon>Streptosporangiales</taxon>
        <taxon>Thermomonosporaceae</taxon>
        <taxon>Actinomadura</taxon>
    </lineage>
</organism>
<dbReference type="InterPro" id="IPR040921">
    <property type="entry name" value="Peptidase_S66C"/>
</dbReference>
<proteinExistence type="inferred from homology"/>
<keyword evidence="2 9" id="KW-0121">Carboxypeptidase</keyword>
<evidence type="ECO:0000256" key="4">
    <source>
        <dbReference type="ARBA" id="ARBA00022801"/>
    </source>
</evidence>
<feature type="active site" description="Charge relay system" evidence="6">
    <location>
        <position position="243"/>
    </location>
</feature>
<accession>A0A4V2YZ73</accession>
<evidence type="ECO:0000313" key="10">
    <source>
        <dbReference type="Proteomes" id="UP000294513"/>
    </source>
</evidence>
<dbReference type="GO" id="GO:0008236">
    <property type="term" value="F:serine-type peptidase activity"/>
    <property type="evidence" value="ECO:0007669"/>
    <property type="project" value="UniProtKB-KW"/>
</dbReference>
<dbReference type="PANTHER" id="PTHR30237">
    <property type="entry name" value="MURAMOYLTETRAPEPTIDE CARBOXYPEPTIDASE"/>
    <property type="match status" value="1"/>
</dbReference>
<feature type="domain" description="LD-carboxypeptidase C-terminal" evidence="8">
    <location>
        <begin position="211"/>
        <end position="321"/>
    </location>
</feature>
<dbReference type="InterPro" id="IPR003507">
    <property type="entry name" value="S66_fam"/>
</dbReference>
<dbReference type="PANTHER" id="PTHR30237:SF2">
    <property type="entry name" value="MUREIN TETRAPEPTIDE CARBOXYPEPTIDASE"/>
    <property type="match status" value="1"/>
</dbReference>
<keyword evidence="10" id="KW-1185">Reference proteome</keyword>
<dbReference type="Gene3D" id="3.50.30.60">
    <property type="entry name" value="LD-carboxypeptidase A C-terminal domain-like"/>
    <property type="match status" value="1"/>
</dbReference>
<evidence type="ECO:0000259" key="7">
    <source>
        <dbReference type="Pfam" id="PF02016"/>
    </source>
</evidence>
<dbReference type="EMBL" id="SMKU01000009">
    <property type="protein sequence ID" value="TDD95877.1"/>
    <property type="molecule type" value="Genomic_DNA"/>
</dbReference>
<sequence>MPGGGASGLRLRRYRGLRPGDRVAVVAPSGPAEPARLEAGCAVLRDLGLDVVVGEHALDRVNLGAPGPVRDDWQRLAGGDADRAADLQAAWCDPRVRAVICARGGYGATRVLDHLDWTALAAATGPAAFGPKILHGSSDITALHVAFGARLGVTTSFGPMPAGKVADLGPSAPGGGGPDDVQTLDGLRAALFRDGATVLPGVRALRSGRAEGPLTGGTLTLLTALLGTPYAPPPAAGRVVFLEDVAEAPYRIDRMLVQLLQAGWFDGAAGVALGSWERSGDPAELDAVFSARLGPLQVPILAGVPAGHGPRQRTLELGAPVLLDAGALTLEAPGGAR</sequence>
<keyword evidence="3" id="KW-0645">Protease</keyword>
<keyword evidence="4" id="KW-0378">Hydrolase</keyword>
<dbReference type="AlphaFoldDB" id="A0A4V2YZ73"/>
<dbReference type="CDD" id="cd07025">
    <property type="entry name" value="Peptidase_S66"/>
    <property type="match status" value="1"/>
</dbReference>